<proteinExistence type="predicted"/>
<dbReference type="EMBL" id="LR796319">
    <property type="protein sequence ID" value="CAB4136473.1"/>
    <property type="molecule type" value="Genomic_DNA"/>
</dbReference>
<dbReference type="Gene3D" id="3.40.91.30">
    <property type="match status" value="1"/>
</dbReference>
<organism evidence="2">
    <name type="scientific">uncultured Caudovirales phage</name>
    <dbReference type="NCBI Taxonomy" id="2100421"/>
    <lineage>
        <taxon>Viruses</taxon>
        <taxon>Duplodnaviria</taxon>
        <taxon>Heunggongvirae</taxon>
        <taxon>Uroviricota</taxon>
        <taxon>Caudoviricetes</taxon>
        <taxon>Peduoviridae</taxon>
        <taxon>Maltschvirus</taxon>
        <taxon>Maltschvirus maltsch</taxon>
    </lineage>
</organism>
<gene>
    <name evidence="2" type="ORF">UFOVP308_3</name>
</gene>
<evidence type="ECO:0000313" key="2">
    <source>
        <dbReference type="EMBL" id="CAB4136473.1"/>
    </source>
</evidence>
<sequence length="296" mass="35234">MKIIKWTTEDLELLKRYYPRMGKKWCMEAMCRTEASVRYKAAELGLKLDRESEFAKDFQSRAAKSKIGKKRPDQALVIKKLHAEGKLKKTNEQKEQMSQRVKRWHSLNPHPRGMLGKNHTEEIKQKLRLTSKEAANRRTEEQESDRIMKIAKTKEKNGTHAPERKNVTWKGGWREIGGYKKYYRSRWEANYARFLQWLKETGKIKEWKHEPKTFWFEGIKRGCVSYLPDFWVEELDGNDSFHEVKGWMDDRSKTKIKRMAKYYPNVSLVVIAAKEYKSIEDNFSRMIEGWETKGKS</sequence>
<dbReference type="Pfam" id="PF06356">
    <property type="entry name" value="DUF1064"/>
    <property type="match status" value="1"/>
</dbReference>
<evidence type="ECO:0000256" key="1">
    <source>
        <dbReference type="SAM" id="MobiDB-lite"/>
    </source>
</evidence>
<protein>
    <submittedName>
        <fullName evidence="2">Uncharacterized protein</fullName>
    </submittedName>
</protein>
<reference evidence="2" key="1">
    <citation type="submission" date="2020-04" db="EMBL/GenBank/DDBJ databases">
        <authorList>
            <person name="Chiriac C."/>
            <person name="Salcher M."/>
            <person name="Ghai R."/>
            <person name="Kavagutti S V."/>
        </authorList>
    </citation>
    <scope>NUCLEOTIDE SEQUENCE</scope>
</reference>
<name>A0A6J5LTJ1_9CAUD</name>
<dbReference type="InterPro" id="IPR009414">
    <property type="entry name" value="DUF1064"/>
</dbReference>
<feature type="region of interest" description="Disordered" evidence="1">
    <location>
        <begin position="90"/>
        <end position="116"/>
    </location>
</feature>
<accession>A0A6J5LTJ1</accession>